<organism evidence="2 3">
    <name type="scientific">Acrocarpospora phusangensis</name>
    <dbReference type="NCBI Taxonomy" id="1070424"/>
    <lineage>
        <taxon>Bacteria</taxon>
        <taxon>Bacillati</taxon>
        <taxon>Actinomycetota</taxon>
        <taxon>Actinomycetes</taxon>
        <taxon>Streptosporangiales</taxon>
        <taxon>Streptosporangiaceae</taxon>
        <taxon>Acrocarpospora</taxon>
    </lineage>
</organism>
<evidence type="ECO:0000313" key="3">
    <source>
        <dbReference type="Proteomes" id="UP000640052"/>
    </source>
</evidence>
<proteinExistence type="predicted"/>
<dbReference type="EMBL" id="BOOA01000030">
    <property type="protein sequence ID" value="GIH25600.1"/>
    <property type="molecule type" value="Genomic_DNA"/>
</dbReference>
<evidence type="ECO:0000313" key="2">
    <source>
        <dbReference type="EMBL" id="GIH25600.1"/>
    </source>
</evidence>
<dbReference type="RefSeq" id="WP_204042301.1">
    <property type="nucleotide sequence ID" value="NZ_BOOA01000030.1"/>
</dbReference>
<reference evidence="2" key="1">
    <citation type="submission" date="2021-01" db="EMBL/GenBank/DDBJ databases">
        <title>Whole genome shotgun sequence of Acrocarpospora phusangensis NBRC 108782.</title>
        <authorList>
            <person name="Komaki H."/>
            <person name="Tamura T."/>
        </authorList>
    </citation>
    <scope>NUCLEOTIDE SEQUENCE</scope>
    <source>
        <strain evidence="2">NBRC 108782</strain>
    </source>
</reference>
<feature type="transmembrane region" description="Helical" evidence="1">
    <location>
        <begin position="44"/>
        <end position="62"/>
    </location>
</feature>
<gene>
    <name evidence="2" type="ORF">Aph01nite_39100</name>
</gene>
<keyword evidence="1" id="KW-0812">Transmembrane</keyword>
<dbReference type="Proteomes" id="UP000640052">
    <property type="component" value="Unassembled WGS sequence"/>
</dbReference>
<keyword evidence="3" id="KW-1185">Reference proteome</keyword>
<keyword evidence="1" id="KW-0472">Membrane</keyword>
<accession>A0A919QFL4</accession>
<evidence type="ECO:0000256" key="1">
    <source>
        <dbReference type="SAM" id="Phobius"/>
    </source>
</evidence>
<protein>
    <submittedName>
        <fullName evidence="2">Uncharacterized protein</fullName>
    </submittedName>
</protein>
<dbReference type="AlphaFoldDB" id="A0A919QFL4"/>
<sequence>MTDELETGLRATLSHAARSAPVLPDGLAAQLITRSRRRRARARSLAAGLALVAIAVPAGLVARDRPEGDVSTATAAETQARREPDPYVLAMAGLTPLGRRLIVLDPSEDAPMLLWFARDAKGATLFCTANRNRAGGSFYGCDEAARSSIGVGSTSVIAGEVLYYGATDADVTSMAAVAADGKKIPGTVTRVDGTPWRIWTVTVPGLAAIGSFELTGARGQVVNRIEHHGSVAGELTAPPVGPAEEMPHGLVVTLVTTPDETLIWRLNGQPMSMNLVRPADLLTDLGGHAFPVSMTSRGARWYGIAQAGTARVDLVLPDGTTATATARPDRWGIGVSLFSGVYRHGTDIYQEGFELVGYDEAGTVLWRDPQPAVPPLWQ</sequence>
<keyword evidence="1" id="KW-1133">Transmembrane helix</keyword>
<name>A0A919QFL4_9ACTN</name>
<comment type="caution">
    <text evidence="2">The sequence shown here is derived from an EMBL/GenBank/DDBJ whole genome shotgun (WGS) entry which is preliminary data.</text>
</comment>